<dbReference type="PANTHER" id="PTHR43806:SF11">
    <property type="entry name" value="CEREVISIN-RELATED"/>
    <property type="match status" value="1"/>
</dbReference>
<dbReference type="InterPro" id="IPR015500">
    <property type="entry name" value="Peptidase_S8_subtilisin-rel"/>
</dbReference>
<gene>
    <name evidence="10" type="ORF">RM555_01370</name>
</gene>
<dbReference type="InterPro" id="IPR037045">
    <property type="entry name" value="S8pro/Inhibitor_I9_sf"/>
</dbReference>
<dbReference type="InterPro" id="IPR036852">
    <property type="entry name" value="Peptidase_S8/S53_dom_sf"/>
</dbReference>
<dbReference type="PROSITE" id="PS51829">
    <property type="entry name" value="P_HOMO_B"/>
    <property type="match status" value="1"/>
</dbReference>
<dbReference type="SUPFAM" id="SSF52743">
    <property type="entry name" value="Subtilisin-like"/>
    <property type="match status" value="1"/>
</dbReference>
<dbReference type="CDD" id="cd04077">
    <property type="entry name" value="Peptidases_S8_PCSK9_ProteinaseK_like"/>
    <property type="match status" value="1"/>
</dbReference>
<dbReference type="PRINTS" id="PR00723">
    <property type="entry name" value="SUBTILISIN"/>
</dbReference>
<dbReference type="RefSeq" id="WP_311410020.1">
    <property type="nucleotide sequence ID" value="NZ_JAVRFL010000001.1"/>
</dbReference>
<dbReference type="SUPFAM" id="SSF49785">
    <property type="entry name" value="Galactose-binding domain-like"/>
    <property type="match status" value="1"/>
</dbReference>
<dbReference type="PROSITE" id="PS51892">
    <property type="entry name" value="SUBTILASE"/>
    <property type="match status" value="1"/>
</dbReference>
<keyword evidence="8" id="KW-0732">Signal</keyword>
<dbReference type="PROSITE" id="PS00136">
    <property type="entry name" value="SUBTILASE_ASP"/>
    <property type="match status" value="1"/>
</dbReference>
<evidence type="ECO:0000313" key="11">
    <source>
        <dbReference type="Proteomes" id="UP001180973"/>
    </source>
</evidence>
<dbReference type="PANTHER" id="PTHR43806">
    <property type="entry name" value="PEPTIDASE S8"/>
    <property type="match status" value="1"/>
</dbReference>
<evidence type="ECO:0000259" key="9">
    <source>
        <dbReference type="PROSITE" id="PS51829"/>
    </source>
</evidence>
<proteinExistence type="inferred from homology"/>
<comment type="similarity">
    <text evidence="1 5 6">Belongs to the peptidase S8 family.</text>
</comment>
<keyword evidence="11" id="KW-1185">Reference proteome</keyword>
<keyword evidence="2 5" id="KW-0645">Protease</keyword>
<dbReference type="Gene3D" id="2.60.120.260">
    <property type="entry name" value="Galactose-binding domain-like"/>
    <property type="match status" value="1"/>
</dbReference>
<keyword evidence="3 5" id="KW-0378">Hydrolase</keyword>
<dbReference type="InterPro" id="IPR002884">
    <property type="entry name" value="P_dom"/>
</dbReference>
<dbReference type="InterPro" id="IPR010259">
    <property type="entry name" value="S8pro/Inhibitor_I9"/>
</dbReference>
<dbReference type="Gene3D" id="3.40.50.200">
    <property type="entry name" value="Peptidase S8/S53 domain"/>
    <property type="match status" value="1"/>
</dbReference>
<accession>A0ABU2WP00</accession>
<dbReference type="PROSITE" id="PS00137">
    <property type="entry name" value="SUBTILASE_HIS"/>
    <property type="match status" value="1"/>
</dbReference>
<evidence type="ECO:0000313" key="10">
    <source>
        <dbReference type="EMBL" id="MDT0527635.1"/>
    </source>
</evidence>
<dbReference type="Gene3D" id="3.30.70.80">
    <property type="entry name" value="Peptidase S8 propeptide/proteinase inhibitor I9"/>
    <property type="match status" value="1"/>
</dbReference>
<feature type="compositionally biased region" description="Low complexity" evidence="7">
    <location>
        <begin position="406"/>
        <end position="421"/>
    </location>
</feature>
<dbReference type="InterPro" id="IPR006311">
    <property type="entry name" value="TAT_signal"/>
</dbReference>
<dbReference type="InterPro" id="IPR008979">
    <property type="entry name" value="Galactose-bd-like_sf"/>
</dbReference>
<protein>
    <submittedName>
        <fullName evidence="10">S8 family serine peptidase</fullName>
    </submittedName>
</protein>
<evidence type="ECO:0000256" key="5">
    <source>
        <dbReference type="PROSITE-ProRule" id="PRU01240"/>
    </source>
</evidence>
<sequence length="620" mass="61680">MGLPRRSVLVGVAALAMVATATPAMAAEPVGTIRAAGGATAVADSYIVVFKDSSVARSSVGDTAQRLVGRHGGAVARTYGAALRGFEVRVDARAAARIAADPAVAYVEQNHTVSIAGTQTNPPSWGLDRIDQRALPLNSSYTYPNTASNVHAYIIDTGIRFSHSDFGGRAVSGYDAVDGGSADDCNGHGTHVAGTVGGSAYGVAKGVQLVGVRVLNCQGSGTNAGVIGGVDWVTANAVKPAVANMSLGGGANASLDTAVRNSINSGVSYGLAAGNDSGGNACNTSPARTAEGITVGSTTNTDARSSFSNIGTCLDIFAPGSSITSAWHTNDTATNTISGTSMATPHVVGVAALVASANPAWTPQQVRDYLVNNATSNVVTNPGTGSPNKLLYVVNGDTPPPTNDFSVSVSPTSGSTAPGGSVTATVATATTNGSAQSVSLSASGLPSGATASFSPATVTSGGSSALTISTSASTPAGTYSVTVTGTAASGSRTATYSLTVTGTGGGCSGTNGTDLAIPDTNVAVSSSIVIAGCARNASSASTVAVNIVHTYRGDVVIDLVAPDGSTYRLKNSSFFDGADNINATYTANLSSEAANGTWQLRVRDVYSGDTGYLNTWTLTL</sequence>
<evidence type="ECO:0000256" key="7">
    <source>
        <dbReference type="SAM" id="MobiDB-lite"/>
    </source>
</evidence>
<feature type="active site" description="Charge relay system" evidence="5">
    <location>
        <position position="156"/>
    </location>
</feature>
<feature type="chain" id="PRO_5046785747" evidence="8">
    <location>
        <begin position="27"/>
        <end position="620"/>
    </location>
</feature>
<feature type="region of interest" description="Disordered" evidence="7">
    <location>
        <begin position="402"/>
        <end position="421"/>
    </location>
</feature>
<evidence type="ECO:0000256" key="6">
    <source>
        <dbReference type="RuleBase" id="RU003355"/>
    </source>
</evidence>
<keyword evidence="4 5" id="KW-0720">Serine protease</keyword>
<evidence type="ECO:0000256" key="4">
    <source>
        <dbReference type="ARBA" id="ARBA00022825"/>
    </source>
</evidence>
<dbReference type="SUPFAM" id="SSF54897">
    <property type="entry name" value="Protease propeptides/inhibitors"/>
    <property type="match status" value="1"/>
</dbReference>
<organism evidence="10 11">
    <name type="scientific">Micromonospora reichwaldensis</name>
    <dbReference type="NCBI Taxonomy" id="3075516"/>
    <lineage>
        <taxon>Bacteria</taxon>
        <taxon>Bacillati</taxon>
        <taxon>Actinomycetota</taxon>
        <taxon>Actinomycetes</taxon>
        <taxon>Micromonosporales</taxon>
        <taxon>Micromonosporaceae</taxon>
        <taxon>Micromonospora</taxon>
    </lineage>
</organism>
<evidence type="ECO:0000256" key="3">
    <source>
        <dbReference type="ARBA" id="ARBA00022801"/>
    </source>
</evidence>
<dbReference type="InterPro" id="IPR050131">
    <property type="entry name" value="Peptidase_S8_subtilisin-like"/>
</dbReference>
<dbReference type="Pfam" id="PF05922">
    <property type="entry name" value="Inhibitor_I9"/>
    <property type="match status" value="1"/>
</dbReference>
<dbReference type="InterPro" id="IPR023828">
    <property type="entry name" value="Peptidase_S8_Ser-AS"/>
</dbReference>
<dbReference type="Proteomes" id="UP001180973">
    <property type="component" value="Unassembled WGS sequence"/>
</dbReference>
<feature type="domain" description="P/Homo B" evidence="9">
    <location>
        <begin position="499"/>
        <end position="620"/>
    </location>
</feature>
<dbReference type="InterPro" id="IPR023827">
    <property type="entry name" value="Peptidase_S8_Asp-AS"/>
</dbReference>
<dbReference type="Pfam" id="PF01483">
    <property type="entry name" value="P_proprotein"/>
    <property type="match status" value="1"/>
</dbReference>
<evidence type="ECO:0000256" key="2">
    <source>
        <dbReference type="ARBA" id="ARBA00022670"/>
    </source>
</evidence>
<evidence type="ECO:0000256" key="1">
    <source>
        <dbReference type="ARBA" id="ARBA00011073"/>
    </source>
</evidence>
<feature type="signal peptide" evidence="8">
    <location>
        <begin position="1"/>
        <end position="26"/>
    </location>
</feature>
<reference evidence="10" key="1">
    <citation type="submission" date="2023-09" db="EMBL/GenBank/DDBJ databases">
        <title>30 novel species of actinomycetes from the DSMZ collection.</title>
        <authorList>
            <person name="Nouioui I."/>
        </authorList>
    </citation>
    <scope>NUCLEOTIDE SEQUENCE</scope>
    <source>
        <strain evidence="10">DSM 115977</strain>
    </source>
</reference>
<feature type="active site" description="Charge relay system" evidence="5">
    <location>
        <position position="341"/>
    </location>
</feature>
<dbReference type="InterPro" id="IPR034193">
    <property type="entry name" value="PCSK9_ProteinaseK-like"/>
</dbReference>
<dbReference type="InterPro" id="IPR000209">
    <property type="entry name" value="Peptidase_S8/S53_dom"/>
</dbReference>
<name>A0ABU2WP00_9ACTN</name>
<feature type="active site" description="Charge relay system" evidence="5">
    <location>
        <position position="188"/>
    </location>
</feature>
<dbReference type="InterPro" id="IPR022398">
    <property type="entry name" value="Peptidase_S8_His-AS"/>
</dbReference>
<comment type="caution">
    <text evidence="10">The sequence shown here is derived from an EMBL/GenBank/DDBJ whole genome shotgun (WGS) entry which is preliminary data.</text>
</comment>
<dbReference type="Pfam" id="PF00082">
    <property type="entry name" value="Peptidase_S8"/>
    <property type="match status" value="1"/>
</dbReference>
<dbReference type="PROSITE" id="PS00138">
    <property type="entry name" value="SUBTILASE_SER"/>
    <property type="match status" value="1"/>
</dbReference>
<dbReference type="EMBL" id="JAVRFL010000001">
    <property type="protein sequence ID" value="MDT0527635.1"/>
    <property type="molecule type" value="Genomic_DNA"/>
</dbReference>
<dbReference type="PROSITE" id="PS51318">
    <property type="entry name" value="TAT"/>
    <property type="match status" value="1"/>
</dbReference>
<evidence type="ECO:0000256" key="8">
    <source>
        <dbReference type="SAM" id="SignalP"/>
    </source>
</evidence>